<reference evidence="2 3" key="1">
    <citation type="journal article" date="2016" name="Sci. Rep.">
        <title>The Dendrobium catenatum Lindl. genome sequence provides insights into polysaccharide synthase, floral development and adaptive evolution.</title>
        <authorList>
            <person name="Zhang G.Q."/>
            <person name="Xu Q."/>
            <person name="Bian C."/>
            <person name="Tsai W.C."/>
            <person name="Yeh C.M."/>
            <person name="Liu K.W."/>
            <person name="Yoshida K."/>
            <person name="Zhang L.S."/>
            <person name="Chang S.B."/>
            <person name="Chen F."/>
            <person name="Shi Y."/>
            <person name="Su Y.Y."/>
            <person name="Zhang Y.Q."/>
            <person name="Chen L.J."/>
            <person name="Yin Y."/>
            <person name="Lin M."/>
            <person name="Huang H."/>
            <person name="Deng H."/>
            <person name="Wang Z.W."/>
            <person name="Zhu S.L."/>
            <person name="Zhao X."/>
            <person name="Deng C."/>
            <person name="Niu S.C."/>
            <person name="Huang J."/>
            <person name="Wang M."/>
            <person name="Liu G.H."/>
            <person name="Yang H.J."/>
            <person name="Xiao X.J."/>
            <person name="Hsiao Y.Y."/>
            <person name="Wu W.L."/>
            <person name="Chen Y.Y."/>
            <person name="Mitsuda N."/>
            <person name="Ohme-Takagi M."/>
            <person name="Luo Y.B."/>
            <person name="Van de Peer Y."/>
            <person name="Liu Z.J."/>
        </authorList>
    </citation>
    <scope>NUCLEOTIDE SEQUENCE [LARGE SCALE GENOMIC DNA]</scope>
    <source>
        <tissue evidence="2">The whole plant</tissue>
    </source>
</reference>
<feature type="region of interest" description="Disordered" evidence="1">
    <location>
        <begin position="1"/>
        <end position="80"/>
    </location>
</feature>
<protein>
    <submittedName>
        <fullName evidence="2">Uncharacterized protein</fullName>
    </submittedName>
</protein>
<dbReference type="Proteomes" id="UP000233837">
    <property type="component" value="Unassembled WGS sequence"/>
</dbReference>
<proteinExistence type="predicted"/>
<evidence type="ECO:0000313" key="2">
    <source>
        <dbReference type="EMBL" id="PKU74526.1"/>
    </source>
</evidence>
<accession>A0A2I0WFT4</accession>
<name>A0A2I0WFT4_9ASPA</name>
<dbReference type="AlphaFoldDB" id="A0A2I0WFT4"/>
<feature type="compositionally biased region" description="Basic residues" evidence="1">
    <location>
        <begin position="1"/>
        <end position="11"/>
    </location>
</feature>
<keyword evidence="3" id="KW-1185">Reference proteome</keyword>
<sequence>MEAKLKRRGLFSRKLSTYFGPPPKTTKQQTSKVKSAPPPPPPPPPRSFFATGDWLTITMTTKNTRGSGGESANWKGHGERANGAMIPYSEVDEKATSYISHMQESFRLEKMYVN</sequence>
<organism evidence="2 3">
    <name type="scientific">Dendrobium catenatum</name>
    <dbReference type="NCBI Taxonomy" id="906689"/>
    <lineage>
        <taxon>Eukaryota</taxon>
        <taxon>Viridiplantae</taxon>
        <taxon>Streptophyta</taxon>
        <taxon>Embryophyta</taxon>
        <taxon>Tracheophyta</taxon>
        <taxon>Spermatophyta</taxon>
        <taxon>Magnoliopsida</taxon>
        <taxon>Liliopsida</taxon>
        <taxon>Asparagales</taxon>
        <taxon>Orchidaceae</taxon>
        <taxon>Epidendroideae</taxon>
        <taxon>Malaxideae</taxon>
        <taxon>Dendrobiinae</taxon>
        <taxon>Dendrobium</taxon>
    </lineage>
</organism>
<dbReference type="EMBL" id="KZ502674">
    <property type="protein sequence ID" value="PKU74526.1"/>
    <property type="molecule type" value="Genomic_DNA"/>
</dbReference>
<evidence type="ECO:0000256" key="1">
    <source>
        <dbReference type="SAM" id="MobiDB-lite"/>
    </source>
</evidence>
<gene>
    <name evidence="2" type="ORF">MA16_Dca003729</name>
</gene>
<feature type="compositionally biased region" description="Pro residues" evidence="1">
    <location>
        <begin position="36"/>
        <end position="46"/>
    </location>
</feature>
<reference evidence="2 3" key="2">
    <citation type="journal article" date="2017" name="Nature">
        <title>The Apostasia genome and the evolution of orchids.</title>
        <authorList>
            <person name="Zhang G.Q."/>
            <person name="Liu K.W."/>
            <person name="Li Z."/>
            <person name="Lohaus R."/>
            <person name="Hsiao Y.Y."/>
            <person name="Niu S.C."/>
            <person name="Wang J.Y."/>
            <person name="Lin Y.C."/>
            <person name="Xu Q."/>
            <person name="Chen L.J."/>
            <person name="Yoshida K."/>
            <person name="Fujiwara S."/>
            <person name="Wang Z.W."/>
            <person name="Zhang Y.Q."/>
            <person name="Mitsuda N."/>
            <person name="Wang M."/>
            <person name="Liu G.H."/>
            <person name="Pecoraro L."/>
            <person name="Huang H.X."/>
            <person name="Xiao X.J."/>
            <person name="Lin M."/>
            <person name="Wu X.Y."/>
            <person name="Wu W.L."/>
            <person name="Chen Y.Y."/>
            <person name="Chang S.B."/>
            <person name="Sakamoto S."/>
            <person name="Ohme-Takagi M."/>
            <person name="Yagi M."/>
            <person name="Zeng S.J."/>
            <person name="Shen C.Y."/>
            <person name="Yeh C.M."/>
            <person name="Luo Y.B."/>
            <person name="Tsai W.C."/>
            <person name="Van de Peer Y."/>
            <person name="Liu Z.J."/>
        </authorList>
    </citation>
    <scope>NUCLEOTIDE SEQUENCE [LARGE SCALE GENOMIC DNA]</scope>
    <source>
        <tissue evidence="2">The whole plant</tissue>
    </source>
</reference>
<evidence type="ECO:0000313" key="3">
    <source>
        <dbReference type="Proteomes" id="UP000233837"/>
    </source>
</evidence>